<evidence type="ECO:0000313" key="6">
    <source>
        <dbReference type="EMBL" id="MDT0684480.1"/>
    </source>
</evidence>
<dbReference type="InterPro" id="IPR003593">
    <property type="entry name" value="AAA+_ATPase"/>
</dbReference>
<dbReference type="Gene3D" id="3.40.50.300">
    <property type="entry name" value="P-loop containing nucleotide triphosphate hydrolases"/>
    <property type="match status" value="1"/>
</dbReference>
<dbReference type="InterPro" id="IPR003439">
    <property type="entry name" value="ABC_transporter-like_ATP-bd"/>
</dbReference>
<dbReference type="InterPro" id="IPR017871">
    <property type="entry name" value="ABC_transporter-like_CS"/>
</dbReference>
<dbReference type="RefSeq" id="WP_311694033.1">
    <property type="nucleotide sequence ID" value="NZ_JAVRHL010000005.1"/>
</dbReference>
<evidence type="ECO:0000313" key="7">
    <source>
        <dbReference type="Proteomes" id="UP001265259"/>
    </source>
</evidence>
<dbReference type="SMART" id="SM00382">
    <property type="entry name" value="AAA"/>
    <property type="match status" value="1"/>
</dbReference>
<sequence length="278" mass="29705">MTDPILALKGVTRRYRTGGGFFSKETITTAVDDVSLTVAPGEVCAIVGESGSGKSTLARIAAGFDLPDGGAALFRGAPYARPGSAAWRRERAVVQFVFQNPSGALDPRASIASQIGEMLTTHERCDPATRAARIDDILDRVGLAGMGRRVPQQMSGGQLQRAVLARALVVRPELLICDEAVSALDVSVQAQILNLLMSLKDEFGLTMIFITHDLGVARHVGDRIAVMQKGRIVENRRTHYLFDSPRAAYTRTLLAAIPAATPAARRAREAAAARETAA</sequence>
<comment type="similarity">
    <text evidence="1">Belongs to the ABC transporter superfamily.</text>
</comment>
<feature type="domain" description="ABC transporter" evidence="5">
    <location>
        <begin position="6"/>
        <end position="254"/>
    </location>
</feature>
<dbReference type="PANTHER" id="PTHR43776:SF7">
    <property type="entry name" value="D,D-DIPEPTIDE TRANSPORT ATP-BINDING PROTEIN DDPF-RELATED"/>
    <property type="match status" value="1"/>
</dbReference>
<dbReference type="SUPFAM" id="SSF52540">
    <property type="entry name" value="P-loop containing nucleoside triphosphate hydrolases"/>
    <property type="match status" value="1"/>
</dbReference>
<evidence type="ECO:0000256" key="4">
    <source>
        <dbReference type="ARBA" id="ARBA00022840"/>
    </source>
</evidence>
<dbReference type="GO" id="GO:0005524">
    <property type="term" value="F:ATP binding"/>
    <property type="evidence" value="ECO:0007669"/>
    <property type="project" value="UniProtKB-KW"/>
</dbReference>
<dbReference type="PROSITE" id="PS00211">
    <property type="entry name" value="ABC_TRANSPORTER_1"/>
    <property type="match status" value="1"/>
</dbReference>
<dbReference type="InterPro" id="IPR050319">
    <property type="entry name" value="ABC_transp_ATP-bind"/>
</dbReference>
<keyword evidence="7" id="KW-1185">Reference proteome</keyword>
<dbReference type="Pfam" id="PF00005">
    <property type="entry name" value="ABC_tran"/>
    <property type="match status" value="1"/>
</dbReference>
<reference evidence="6 7" key="1">
    <citation type="submission" date="2023-09" db="EMBL/GenBank/DDBJ databases">
        <authorList>
            <person name="Rey-Velasco X."/>
        </authorList>
    </citation>
    <scope>NUCLEOTIDE SEQUENCE [LARGE SCALE GENOMIC DNA]</scope>
    <source>
        <strain evidence="6 7">F158</strain>
    </source>
</reference>
<dbReference type="Proteomes" id="UP001265259">
    <property type="component" value="Unassembled WGS sequence"/>
</dbReference>
<dbReference type="PROSITE" id="PS50893">
    <property type="entry name" value="ABC_TRANSPORTER_2"/>
    <property type="match status" value="1"/>
</dbReference>
<evidence type="ECO:0000256" key="3">
    <source>
        <dbReference type="ARBA" id="ARBA00022741"/>
    </source>
</evidence>
<name>A0ABU3DL80_9RHOB</name>
<proteinExistence type="inferred from homology"/>
<dbReference type="CDD" id="cd03257">
    <property type="entry name" value="ABC_NikE_OppD_transporters"/>
    <property type="match status" value="1"/>
</dbReference>
<keyword evidence="3" id="KW-0547">Nucleotide-binding</keyword>
<evidence type="ECO:0000256" key="2">
    <source>
        <dbReference type="ARBA" id="ARBA00022448"/>
    </source>
</evidence>
<organism evidence="6 7">
    <name type="scientific">Tropicimonas omnivorans</name>
    <dbReference type="NCBI Taxonomy" id="3075590"/>
    <lineage>
        <taxon>Bacteria</taxon>
        <taxon>Pseudomonadati</taxon>
        <taxon>Pseudomonadota</taxon>
        <taxon>Alphaproteobacteria</taxon>
        <taxon>Rhodobacterales</taxon>
        <taxon>Roseobacteraceae</taxon>
        <taxon>Tropicimonas</taxon>
    </lineage>
</organism>
<evidence type="ECO:0000256" key="1">
    <source>
        <dbReference type="ARBA" id="ARBA00005417"/>
    </source>
</evidence>
<dbReference type="EMBL" id="JAVRHL010000005">
    <property type="protein sequence ID" value="MDT0684480.1"/>
    <property type="molecule type" value="Genomic_DNA"/>
</dbReference>
<gene>
    <name evidence="6" type="ORF">RM543_17495</name>
</gene>
<evidence type="ECO:0000259" key="5">
    <source>
        <dbReference type="PROSITE" id="PS50893"/>
    </source>
</evidence>
<comment type="caution">
    <text evidence="6">The sequence shown here is derived from an EMBL/GenBank/DDBJ whole genome shotgun (WGS) entry which is preliminary data.</text>
</comment>
<keyword evidence="4 6" id="KW-0067">ATP-binding</keyword>
<keyword evidence="2" id="KW-0813">Transport</keyword>
<dbReference type="InterPro" id="IPR027417">
    <property type="entry name" value="P-loop_NTPase"/>
</dbReference>
<protein>
    <submittedName>
        <fullName evidence="6">ATP-binding cassette domain-containing protein</fullName>
    </submittedName>
</protein>
<dbReference type="PANTHER" id="PTHR43776">
    <property type="entry name" value="TRANSPORT ATP-BINDING PROTEIN"/>
    <property type="match status" value="1"/>
</dbReference>
<accession>A0ABU3DL80</accession>